<dbReference type="FunFam" id="3.40.50.10540:FF:000005">
    <property type="entry name" value="succinate--hydroxymethylglutarate CoA-transferase isoform X1"/>
    <property type="match status" value="1"/>
</dbReference>
<sequence>MLALVPKWSKLRFLSNIKNQRFSCTSTKNDNSPLAGIRVLDLTRIIAGPYCTMILGDLGAEILKVEKPGTGDEARTWGPPFIEGIQDATYFLSINRNKKSICIDLKQGKDIIYELAKKSDVLIENYVPGKLKKLGLGYEDVSKVAPHLVYCSMTGYGYDGPYSSRPGYDVIAASIGGLMHMTGPKDGAPCKVGVAMTDVTTGLYAHGAILAALYQRTTTNKGQWIQCNLLSTQLASLINIGSNYLNVGKEATRWGSEHESIVPYEAFPTKDGYMTVGTGSDLQFLDLLKRMRLTELSEIDKYKNNKSRVANREELLAILRKEFKMKTNKEWEVVFEGASFPYGPINTLKQVFEDPHVKHTRMVKELEHSSGKTVKVVGPAVTYSYAVNKVRSAPPTMGQHTDEILKNILNYTDKEIQTLKKCKIVQ</sequence>
<dbReference type="PANTHER" id="PTHR48207">
    <property type="entry name" value="SUCCINATE--HYDROXYMETHYLGLUTARATE COA-TRANSFERASE"/>
    <property type="match status" value="1"/>
</dbReference>
<accession>A0AAJ7J6Q0</accession>
<dbReference type="InterPro" id="IPR044855">
    <property type="entry name" value="CoA-Trfase_III_dom3_sf"/>
</dbReference>
<dbReference type="GO" id="GO:0005739">
    <property type="term" value="C:mitochondrion"/>
    <property type="evidence" value="ECO:0007669"/>
    <property type="project" value="TreeGrafter"/>
</dbReference>
<dbReference type="AlphaFoldDB" id="A0AAJ7J6Q0"/>
<gene>
    <name evidence="4" type="primary">LOC108628205</name>
</gene>
<dbReference type="RefSeq" id="XP_017885459.1">
    <property type="nucleotide sequence ID" value="XM_018029970.2"/>
</dbReference>
<evidence type="ECO:0000313" key="4">
    <source>
        <dbReference type="RefSeq" id="XP_017885459.1"/>
    </source>
</evidence>
<evidence type="ECO:0000313" key="3">
    <source>
        <dbReference type="Proteomes" id="UP000694925"/>
    </source>
</evidence>
<dbReference type="Pfam" id="PF02515">
    <property type="entry name" value="CoA_transf_3"/>
    <property type="match status" value="1"/>
</dbReference>
<comment type="similarity">
    <text evidence="1">Belongs to the CoA-transferase III family.</text>
</comment>
<dbReference type="Proteomes" id="UP000694925">
    <property type="component" value="Unplaced"/>
</dbReference>
<dbReference type="GeneID" id="108628205"/>
<dbReference type="InterPro" id="IPR050483">
    <property type="entry name" value="CoA-transferase_III_domain"/>
</dbReference>
<dbReference type="Gene3D" id="3.30.1540.10">
    <property type="entry name" value="formyl-coa transferase, domain 3"/>
    <property type="match status" value="1"/>
</dbReference>
<dbReference type="Gene3D" id="3.40.50.10540">
    <property type="entry name" value="Crotonobetainyl-coa:carnitine coa-transferase, domain 1"/>
    <property type="match status" value="1"/>
</dbReference>
<keyword evidence="2" id="KW-0808">Transferase</keyword>
<dbReference type="InterPro" id="IPR023606">
    <property type="entry name" value="CoA-Trfase_III_dom_1_sf"/>
</dbReference>
<dbReference type="SUPFAM" id="SSF89796">
    <property type="entry name" value="CoA-transferase family III (CaiB/BaiF)"/>
    <property type="match status" value="1"/>
</dbReference>
<dbReference type="InterPro" id="IPR003673">
    <property type="entry name" value="CoA-Trfase_fam_III"/>
</dbReference>
<protein>
    <submittedName>
        <fullName evidence="4">Succinate--hydroxymethylglutarate CoA-transferase</fullName>
    </submittedName>
</protein>
<proteinExistence type="inferred from homology"/>
<organism evidence="3 4">
    <name type="scientific">Ceratina calcarata</name>
    <dbReference type="NCBI Taxonomy" id="156304"/>
    <lineage>
        <taxon>Eukaryota</taxon>
        <taxon>Metazoa</taxon>
        <taxon>Ecdysozoa</taxon>
        <taxon>Arthropoda</taxon>
        <taxon>Hexapoda</taxon>
        <taxon>Insecta</taxon>
        <taxon>Pterygota</taxon>
        <taxon>Neoptera</taxon>
        <taxon>Endopterygota</taxon>
        <taxon>Hymenoptera</taxon>
        <taxon>Apocrita</taxon>
        <taxon>Aculeata</taxon>
        <taxon>Apoidea</taxon>
        <taxon>Anthophila</taxon>
        <taxon>Apidae</taxon>
        <taxon>Ceratina</taxon>
        <taxon>Zadontomerus</taxon>
    </lineage>
</organism>
<evidence type="ECO:0000256" key="2">
    <source>
        <dbReference type="ARBA" id="ARBA00022679"/>
    </source>
</evidence>
<keyword evidence="3" id="KW-1185">Reference proteome</keyword>
<reference evidence="4" key="1">
    <citation type="submission" date="2025-08" db="UniProtKB">
        <authorList>
            <consortium name="RefSeq"/>
        </authorList>
    </citation>
    <scope>IDENTIFICATION</scope>
    <source>
        <tissue evidence="4">Whole body</tissue>
    </source>
</reference>
<dbReference type="KEGG" id="ccal:108628205"/>
<dbReference type="PANTHER" id="PTHR48207:SF3">
    <property type="entry name" value="SUCCINATE--HYDROXYMETHYLGLUTARATE COA-TRANSFERASE"/>
    <property type="match status" value="1"/>
</dbReference>
<evidence type="ECO:0000256" key="1">
    <source>
        <dbReference type="ARBA" id="ARBA00008383"/>
    </source>
</evidence>
<name>A0AAJ7J6Q0_9HYME</name>
<dbReference type="GO" id="GO:0047369">
    <property type="term" value="F:succinate-hydroxymethylglutarate CoA-transferase activity"/>
    <property type="evidence" value="ECO:0007669"/>
    <property type="project" value="TreeGrafter"/>
</dbReference>